<comment type="caution">
    <text evidence="1">The sequence shown here is derived from an EMBL/GenBank/DDBJ whole genome shotgun (WGS) entry which is preliminary data.</text>
</comment>
<dbReference type="RefSeq" id="WP_123722271.1">
    <property type="nucleotide sequence ID" value="NZ_MOBN01000040.1"/>
</dbReference>
<dbReference type="EMBL" id="MOBN01000040">
    <property type="protein sequence ID" value="RON23655.1"/>
    <property type="molecule type" value="Genomic_DNA"/>
</dbReference>
<proteinExistence type="predicted"/>
<evidence type="ECO:0000313" key="2">
    <source>
        <dbReference type="Proteomes" id="UP000284168"/>
    </source>
</evidence>
<accession>A0A423IDV5</accession>
<gene>
    <name evidence="1" type="ORF">BK663_23290</name>
</gene>
<name>A0A423IDV5_9PSED</name>
<dbReference type="Proteomes" id="UP000284168">
    <property type="component" value="Unassembled WGS sequence"/>
</dbReference>
<organism evidence="1 2">
    <name type="scientific">Pseudomonas lini</name>
    <dbReference type="NCBI Taxonomy" id="163011"/>
    <lineage>
        <taxon>Bacteria</taxon>
        <taxon>Pseudomonadati</taxon>
        <taxon>Pseudomonadota</taxon>
        <taxon>Gammaproteobacteria</taxon>
        <taxon>Pseudomonadales</taxon>
        <taxon>Pseudomonadaceae</taxon>
        <taxon>Pseudomonas</taxon>
    </lineage>
</organism>
<dbReference type="AlphaFoldDB" id="A0A423IDV5"/>
<sequence length="169" mass="17551">MTPAIMDGKQTPHILKNSADKEINIKCVRPTEPHSGLDTAARGLPPLGCGQQGFVIDLGVDVEKDAGFALDVCGGFAGWGSVEGAVVGSGARLNSLSEYLEVSFKQCLFSGLTPNLVAAVLASSRASPLPQVSAVTKGFVSDTDHCGSGLARDEARKNTVQLSVKPLDK</sequence>
<reference evidence="1 2" key="1">
    <citation type="submission" date="2016-10" db="EMBL/GenBank/DDBJ databases">
        <title>Comparative genome analysis of multiple Pseudomonas spp. focuses on biocontrol and plant growth promoting traits.</title>
        <authorList>
            <person name="Tao X.-Y."/>
            <person name="Taylor C.G."/>
        </authorList>
    </citation>
    <scope>NUCLEOTIDE SEQUENCE [LARGE SCALE GENOMIC DNA]</scope>
    <source>
        <strain evidence="1 2">48C10</strain>
    </source>
</reference>
<protein>
    <submittedName>
        <fullName evidence="1">Uncharacterized protein</fullName>
    </submittedName>
</protein>
<evidence type="ECO:0000313" key="1">
    <source>
        <dbReference type="EMBL" id="RON23655.1"/>
    </source>
</evidence>